<evidence type="ECO:0000313" key="10">
    <source>
        <dbReference type="Proteomes" id="UP000234681"/>
    </source>
</evidence>
<keyword evidence="7" id="KW-0206">Cytoskeleton</keyword>
<dbReference type="GO" id="GO:0005929">
    <property type="term" value="C:cilium"/>
    <property type="evidence" value="ECO:0007669"/>
    <property type="project" value="UniProtKB-SubCell"/>
</dbReference>
<name>A6JHR6_RAT</name>
<dbReference type="EMBL" id="CH473986">
    <property type="protein sequence ID" value="EDL94390.1"/>
    <property type="molecule type" value="Genomic_DNA"/>
</dbReference>
<keyword evidence="8" id="KW-0966">Cell projection</keyword>
<reference evidence="10" key="1">
    <citation type="submission" date="2005-09" db="EMBL/GenBank/DDBJ databases">
        <authorList>
            <person name="Mural R.J."/>
            <person name="Li P.W."/>
            <person name="Adams M.D."/>
            <person name="Amanatides P.G."/>
            <person name="Baden-Tillson H."/>
            <person name="Barnstead M."/>
            <person name="Chin S.H."/>
            <person name="Dew I."/>
            <person name="Evans C.A."/>
            <person name="Ferriera S."/>
            <person name="Flanigan M."/>
            <person name="Fosler C."/>
            <person name="Glodek A."/>
            <person name="Gu Z."/>
            <person name="Holt R.A."/>
            <person name="Jennings D."/>
            <person name="Kraft C.L."/>
            <person name="Lu F."/>
            <person name="Nguyen T."/>
            <person name="Nusskern D.R."/>
            <person name="Pfannkoch C.M."/>
            <person name="Sitter C."/>
            <person name="Sutton G.G."/>
            <person name="Venter J.C."/>
            <person name="Wang Z."/>
            <person name="Woodage T."/>
            <person name="Zheng X.H."/>
            <person name="Zhong F."/>
        </authorList>
    </citation>
    <scope>NUCLEOTIDE SEQUENCE [LARGE SCALE GENOMIC DNA]</scope>
    <source>
        <strain>BN</strain>
        <strain evidence="10">Sprague-Dawley</strain>
    </source>
</reference>
<dbReference type="PANTHER" id="PTHR14885:SF1">
    <property type="entry name" value="CILIA- AND FLAGELLA-ASSOCIATED PROTEIN 43"/>
    <property type="match status" value="1"/>
</dbReference>
<dbReference type="InterPro" id="IPR036322">
    <property type="entry name" value="WD40_repeat_dom_sf"/>
</dbReference>
<evidence type="ECO:0000256" key="7">
    <source>
        <dbReference type="ARBA" id="ARBA00023212"/>
    </source>
</evidence>
<evidence type="ECO:0000256" key="2">
    <source>
        <dbReference type="ARBA" id="ARBA00004245"/>
    </source>
</evidence>
<sequence length="117" mass="13096">MGTVDGSVYFLNILDVESPQLIHQAFLSKSPVKILIYDQRGIFLLVGTEEGKIFVIDARPSKSFQIFGYTESSKDMLQISTVSHVESDVVEVLVLSPLSETGRSRLEYFTLPIMLPQ</sequence>
<dbReference type="Proteomes" id="UP000234681">
    <property type="component" value="Chromosome 1"/>
</dbReference>
<evidence type="ECO:0000256" key="6">
    <source>
        <dbReference type="ARBA" id="ARBA00023054"/>
    </source>
</evidence>
<dbReference type="SUPFAM" id="SSF50978">
    <property type="entry name" value="WD40 repeat-like"/>
    <property type="match status" value="1"/>
</dbReference>
<dbReference type="GO" id="GO:0005856">
    <property type="term" value="C:cytoskeleton"/>
    <property type="evidence" value="ECO:0007669"/>
    <property type="project" value="UniProtKB-SubCell"/>
</dbReference>
<gene>
    <name evidence="9" type="ORF">rCG_57729</name>
</gene>
<evidence type="ECO:0000256" key="8">
    <source>
        <dbReference type="ARBA" id="ARBA00023273"/>
    </source>
</evidence>
<keyword evidence="6" id="KW-0175">Coiled coil</keyword>
<evidence type="ECO:0000256" key="3">
    <source>
        <dbReference type="ARBA" id="ARBA00022490"/>
    </source>
</evidence>
<evidence type="ECO:0000256" key="5">
    <source>
        <dbReference type="ARBA" id="ARBA00022737"/>
    </source>
</evidence>
<evidence type="ECO:0000313" key="9">
    <source>
        <dbReference type="EMBL" id="EDL94390.1"/>
    </source>
</evidence>
<dbReference type="PANTHER" id="PTHR14885">
    <property type="entry name" value="CILIA- AND FLAGELLA-ASSOCIATED PROTEIN 43-RELATED"/>
    <property type="match status" value="1"/>
</dbReference>
<keyword evidence="3" id="KW-0963">Cytoplasm</keyword>
<comment type="subcellular location">
    <subcellularLocation>
        <location evidence="1">Cell projection</location>
        <location evidence="1">Cilium</location>
    </subcellularLocation>
    <subcellularLocation>
        <location evidence="2">Cytoplasm</location>
        <location evidence="2">Cytoskeleton</location>
    </subcellularLocation>
</comment>
<accession>A6JHR6</accession>
<keyword evidence="4" id="KW-0853">WD repeat</keyword>
<organism evidence="9 10">
    <name type="scientific">Rattus norvegicus</name>
    <name type="common">Rat</name>
    <dbReference type="NCBI Taxonomy" id="10116"/>
    <lineage>
        <taxon>Eukaryota</taxon>
        <taxon>Metazoa</taxon>
        <taxon>Chordata</taxon>
        <taxon>Craniata</taxon>
        <taxon>Vertebrata</taxon>
        <taxon>Euteleostomi</taxon>
        <taxon>Mammalia</taxon>
        <taxon>Eutheria</taxon>
        <taxon>Euarchontoglires</taxon>
        <taxon>Glires</taxon>
        <taxon>Rodentia</taxon>
        <taxon>Myomorpha</taxon>
        <taxon>Muroidea</taxon>
        <taxon>Muridae</taxon>
        <taxon>Murinae</taxon>
        <taxon>Rattus</taxon>
    </lineage>
</organism>
<proteinExistence type="predicted"/>
<evidence type="ECO:0000256" key="1">
    <source>
        <dbReference type="ARBA" id="ARBA00004138"/>
    </source>
</evidence>
<keyword evidence="5" id="KW-0677">Repeat</keyword>
<dbReference type="AlphaFoldDB" id="A6JHR6"/>
<evidence type="ECO:0000256" key="4">
    <source>
        <dbReference type="ARBA" id="ARBA00022574"/>
    </source>
</evidence>
<feature type="non-terminal residue" evidence="9">
    <location>
        <position position="117"/>
    </location>
</feature>
<protein>
    <submittedName>
        <fullName evidence="9">RCG57729</fullName>
    </submittedName>
</protein>